<keyword evidence="3" id="KW-1185">Reference proteome</keyword>
<evidence type="ECO:0000313" key="2">
    <source>
        <dbReference type="EMBL" id="KAJ7339408.1"/>
    </source>
</evidence>
<accession>A0A9W9YIG5</accession>
<comment type="caution">
    <text evidence="2">The sequence shown here is derived from an EMBL/GenBank/DDBJ whole genome shotgun (WGS) entry which is preliminary data.</text>
</comment>
<sequence length="286" mass="32614">MSDDQENVDEITGALLRSQTAKELEIQLRQLRRKGALLQRKKKAERPTGRTLSRMELELPTVQPSSLVHGPAKGDSCVSKTKAKGPGQEEKQRKGNASQRVTLWNLDARTKTRQRMDPRRTSVKRVINVDSSEKVTPVRKEQRLKQLLRGQLISCYDLGPVIEPFDVIVGESLSRKNPQSVSDELEIPKPDFPRGKQDIFPFAVPYLRLPLLPSSRNELVRISQALTKCELFPWQLQNIKMKYKRRRDLKTLVSTRETSPADNEEHKSTTQERDKAALQIFVPASS</sequence>
<name>A0A9W9YIG5_9CNID</name>
<reference evidence="2" key="1">
    <citation type="submission" date="2023-01" db="EMBL/GenBank/DDBJ databases">
        <title>Genome assembly of the deep-sea coral Lophelia pertusa.</title>
        <authorList>
            <person name="Herrera S."/>
            <person name="Cordes E."/>
        </authorList>
    </citation>
    <scope>NUCLEOTIDE SEQUENCE</scope>
    <source>
        <strain evidence="2">USNM1676648</strain>
        <tissue evidence="2">Polyp</tissue>
    </source>
</reference>
<feature type="compositionally biased region" description="Basic and acidic residues" evidence="1">
    <location>
        <begin position="45"/>
        <end position="57"/>
    </location>
</feature>
<feature type="compositionally biased region" description="Basic and acidic residues" evidence="1">
    <location>
        <begin position="263"/>
        <end position="276"/>
    </location>
</feature>
<gene>
    <name evidence="2" type="ORF">OS493_005803</name>
</gene>
<evidence type="ECO:0000313" key="3">
    <source>
        <dbReference type="Proteomes" id="UP001163046"/>
    </source>
</evidence>
<dbReference type="AlphaFoldDB" id="A0A9W9YIG5"/>
<proteinExistence type="predicted"/>
<dbReference type="Proteomes" id="UP001163046">
    <property type="component" value="Unassembled WGS sequence"/>
</dbReference>
<dbReference type="EMBL" id="MU827779">
    <property type="protein sequence ID" value="KAJ7339408.1"/>
    <property type="molecule type" value="Genomic_DNA"/>
</dbReference>
<organism evidence="2 3">
    <name type="scientific">Desmophyllum pertusum</name>
    <dbReference type="NCBI Taxonomy" id="174260"/>
    <lineage>
        <taxon>Eukaryota</taxon>
        <taxon>Metazoa</taxon>
        <taxon>Cnidaria</taxon>
        <taxon>Anthozoa</taxon>
        <taxon>Hexacorallia</taxon>
        <taxon>Scleractinia</taxon>
        <taxon>Caryophylliina</taxon>
        <taxon>Caryophylliidae</taxon>
        <taxon>Desmophyllum</taxon>
    </lineage>
</organism>
<feature type="region of interest" description="Disordered" evidence="1">
    <location>
        <begin position="251"/>
        <end position="276"/>
    </location>
</feature>
<protein>
    <submittedName>
        <fullName evidence="2">Uncharacterized protein</fullName>
    </submittedName>
</protein>
<evidence type="ECO:0000256" key="1">
    <source>
        <dbReference type="SAM" id="MobiDB-lite"/>
    </source>
</evidence>
<feature type="compositionally biased region" description="Polar residues" evidence="1">
    <location>
        <begin position="252"/>
        <end position="261"/>
    </location>
</feature>
<feature type="region of interest" description="Disordered" evidence="1">
    <location>
        <begin position="38"/>
        <end position="98"/>
    </location>
</feature>